<organism evidence="1">
    <name type="scientific">marine sediment metagenome</name>
    <dbReference type="NCBI Taxonomy" id="412755"/>
    <lineage>
        <taxon>unclassified sequences</taxon>
        <taxon>metagenomes</taxon>
        <taxon>ecological metagenomes</taxon>
    </lineage>
</organism>
<accession>X1EY60</accession>
<evidence type="ECO:0000313" key="1">
    <source>
        <dbReference type="EMBL" id="GAH37482.1"/>
    </source>
</evidence>
<evidence type="ECO:0008006" key="2">
    <source>
        <dbReference type="Google" id="ProtNLM"/>
    </source>
</evidence>
<dbReference type="EMBL" id="BARU01012136">
    <property type="protein sequence ID" value="GAH37482.1"/>
    <property type="molecule type" value="Genomic_DNA"/>
</dbReference>
<sequence>MKNVILVLPSYELPAKGGPQISVRNLIKAVSKNCNVHAYIMAPKNMIGGKDAINYLKKYCSSISWSTSSIIKSYYNINNKPRLFGVIRIIDAVRLIFLAIKHKTKIIWFDRAEELIPEFIYMVKGIWPHCITICDTCAIYSEFILRELQFAEDFRKDGIIQSAQKKSHQEIILTNMCNVVTAVSERDATFR</sequence>
<reference evidence="1" key="1">
    <citation type="journal article" date="2014" name="Front. Microbiol.">
        <title>High frequency of phylogenetically diverse reductive dehalogenase-homologous genes in deep subseafloor sedimentary metagenomes.</title>
        <authorList>
            <person name="Kawai M."/>
            <person name="Futagami T."/>
            <person name="Toyoda A."/>
            <person name="Takaki Y."/>
            <person name="Nishi S."/>
            <person name="Hori S."/>
            <person name="Arai W."/>
            <person name="Tsubouchi T."/>
            <person name="Morono Y."/>
            <person name="Uchiyama I."/>
            <person name="Ito T."/>
            <person name="Fujiyama A."/>
            <person name="Inagaki F."/>
            <person name="Takami H."/>
        </authorList>
    </citation>
    <scope>NUCLEOTIDE SEQUENCE</scope>
    <source>
        <strain evidence="1">Expedition CK06-06</strain>
    </source>
</reference>
<gene>
    <name evidence="1" type="ORF">S03H2_22515</name>
</gene>
<name>X1EY60_9ZZZZ</name>
<dbReference type="AlphaFoldDB" id="X1EY60"/>
<protein>
    <recommendedName>
        <fullName evidence="2">Glycosyltransferase subfamily 4-like N-terminal domain-containing protein</fullName>
    </recommendedName>
</protein>
<comment type="caution">
    <text evidence="1">The sequence shown here is derived from an EMBL/GenBank/DDBJ whole genome shotgun (WGS) entry which is preliminary data.</text>
</comment>
<proteinExistence type="predicted"/>